<feature type="compositionally biased region" description="Polar residues" evidence="1">
    <location>
        <begin position="671"/>
        <end position="684"/>
    </location>
</feature>
<reference evidence="2" key="1">
    <citation type="journal article" date="2020" name="Stud. Mycol.">
        <title>101 Dothideomycetes genomes: a test case for predicting lifestyles and emergence of pathogens.</title>
        <authorList>
            <person name="Haridas S."/>
            <person name="Albert R."/>
            <person name="Binder M."/>
            <person name="Bloem J."/>
            <person name="Labutti K."/>
            <person name="Salamov A."/>
            <person name="Andreopoulos B."/>
            <person name="Baker S."/>
            <person name="Barry K."/>
            <person name="Bills G."/>
            <person name="Bluhm B."/>
            <person name="Cannon C."/>
            <person name="Castanera R."/>
            <person name="Culley D."/>
            <person name="Daum C."/>
            <person name="Ezra D."/>
            <person name="Gonzalez J."/>
            <person name="Henrissat B."/>
            <person name="Kuo A."/>
            <person name="Liang C."/>
            <person name="Lipzen A."/>
            <person name="Lutzoni F."/>
            <person name="Magnuson J."/>
            <person name="Mondo S."/>
            <person name="Nolan M."/>
            <person name="Ohm R."/>
            <person name="Pangilinan J."/>
            <person name="Park H.-J."/>
            <person name="Ramirez L."/>
            <person name="Alfaro M."/>
            <person name="Sun H."/>
            <person name="Tritt A."/>
            <person name="Yoshinaga Y."/>
            <person name="Zwiers L.-H."/>
            <person name="Turgeon B."/>
            <person name="Goodwin S."/>
            <person name="Spatafora J."/>
            <person name="Crous P."/>
            <person name="Grigoriev I."/>
        </authorList>
    </citation>
    <scope>NUCLEOTIDE SEQUENCE</scope>
    <source>
        <strain evidence="2">CBS 113389</strain>
    </source>
</reference>
<feature type="compositionally biased region" description="Polar residues" evidence="1">
    <location>
        <begin position="885"/>
        <end position="897"/>
    </location>
</feature>
<dbReference type="RefSeq" id="XP_033594609.1">
    <property type="nucleotide sequence ID" value="XM_033736477.1"/>
</dbReference>
<feature type="region of interest" description="Disordered" evidence="1">
    <location>
        <begin position="31"/>
        <end position="88"/>
    </location>
</feature>
<feature type="compositionally biased region" description="Basic and acidic residues" evidence="1">
    <location>
        <begin position="252"/>
        <end position="287"/>
    </location>
</feature>
<gene>
    <name evidence="2" type="ORF">BDY17DRAFT_320547</name>
</gene>
<feature type="compositionally biased region" description="Low complexity" evidence="1">
    <location>
        <begin position="303"/>
        <end position="324"/>
    </location>
</feature>
<dbReference type="Proteomes" id="UP000799767">
    <property type="component" value="Unassembled WGS sequence"/>
</dbReference>
<name>A0A6A6Q6M5_9PEZI</name>
<evidence type="ECO:0000313" key="2">
    <source>
        <dbReference type="EMBL" id="KAF2488040.1"/>
    </source>
</evidence>
<feature type="compositionally biased region" description="Polar residues" evidence="1">
    <location>
        <begin position="1139"/>
        <end position="1167"/>
    </location>
</feature>
<evidence type="ECO:0000313" key="3">
    <source>
        <dbReference type="Proteomes" id="UP000799767"/>
    </source>
</evidence>
<feature type="compositionally biased region" description="Basic and acidic residues" evidence="1">
    <location>
        <begin position="872"/>
        <end position="883"/>
    </location>
</feature>
<feature type="compositionally biased region" description="Basic and acidic residues" evidence="1">
    <location>
        <begin position="976"/>
        <end position="995"/>
    </location>
</feature>
<feature type="compositionally biased region" description="Basic and acidic residues" evidence="1">
    <location>
        <begin position="840"/>
        <end position="853"/>
    </location>
</feature>
<feature type="compositionally biased region" description="Polar residues" evidence="1">
    <location>
        <begin position="723"/>
        <end position="739"/>
    </location>
</feature>
<feature type="region of interest" description="Disordered" evidence="1">
    <location>
        <begin position="1206"/>
        <end position="1225"/>
    </location>
</feature>
<feature type="region of interest" description="Disordered" evidence="1">
    <location>
        <begin position="1236"/>
        <end position="1321"/>
    </location>
</feature>
<feature type="region of interest" description="Disordered" evidence="1">
    <location>
        <begin position="872"/>
        <end position="1088"/>
    </location>
</feature>
<organism evidence="2 3">
    <name type="scientific">Neohortaea acidophila</name>
    <dbReference type="NCBI Taxonomy" id="245834"/>
    <lineage>
        <taxon>Eukaryota</taxon>
        <taxon>Fungi</taxon>
        <taxon>Dikarya</taxon>
        <taxon>Ascomycota</taxon>
        <taxon>Pezizomycotina</taxon>
        <taxon>Dothideomycetes</taxon>
        <taxon>Dothideomycetidae</taxon>
        <taxon>Mycosphaerellales</taxon>
        <taxon>Teratosphaeriaceae</taxon>
        <taxon>Neohortaea</taxon>
    </lineage>
</organism>
<accession>A0A6A6Q6M5</accession>
<feature type="region of interest" description="Disordered" evidence="1">
    <location>
        <begin position="612"/>
        <end position="638"/>
    </location>
</feature>
<protein>
    <submittedName>
        <fullName evidence="2">Uncharacterized protein</fullName>
    </submittedName>
</protein>
<evidence type="ECO:0000256" key="1">
    <source>
        <dbReference type="SAM" id="MobiDB-lite"/>
    </source>
</evidence>
<feature type="compositionally biased region" description="Pro residues" evidence="1">
    <location>
        <begin position="347"/>
        <end position="363"/>
    </location>
</feature>
<feature type="region of interest" description="Disordered" evidence="1">
    <location>
        <begin position="723"/>
        <end position="853"/>
    </location>
</feature>
<dbReference type="GeneID" id="54477479"/>
<feature type="region of interest" description="Disordered" evidence="1">
    <location>
        <begin position="156"/>
        <end position="188"/>
    </location>
</feature>
<feature type="region of interest" description="Disordered" evidence="1">
    <location>
        <begin position="1108"/>
        <end position="1190"/>
    </location>
</feature>
<feature type="compositionally biased region" description="Low complexity" evidence="1">
    <location>
        <begin position="962"/>
        <end position="975"/>
    </location>
</feature>
<feature type="region of interest" description="Disordered" evidence="1">
    <location>
        <begin position="661"/>
        <end position="702"/>
    </location>
</feature>
<feature type="compositionally biased region" description="Low complexity" evidence="1">
    <location>
        <begin position="337"/>
        <end position="346"/>
    </location>
</feature>
<feature type="compositionally biased region" description="Polar residues" evidence="1">
    <location>
        <begin position="1276"/>
        <end position="1300"/>
    </location>
</feature>
<feature type="compositionally biased region" description="Polar residues" evidence="1">
    <location>
        <begin position="938"/>
        <end position="953"/>
    </location>
</feature>
<feature type="compositionally biased region" description="Pro residues" evidence="1">
    <location>
        <begin position="49"/>
        <end position="58"/>
    </location>
</feature>
<dbReference type="OrthoDB" id="5335210at2759"/>
<proteinExistence type="predicted"/>
<sequence>MAMLIDRLLRLRGVPANRLRFTMNKYFRRKTAEPPSAAHQDALHALSAPAPPPLPPLPHESSQLPKKSTSRWKKSKKNGDHSADANVDLSLPSVDDFRTSLFMPALSARFSMLREQDDPHSMLGKASDDSVLQPRRRSRMDMALAGRGLDDIAEVSSLRSSSRPPLPSLHHHSFASEDDYPSERDSVSVMTRARPAEGSVVFGGRQKIYMIPKGGASSRSLGRVVSEDDVAHSLDAGMSSFQRYRVQRTVEEVRESKDSHGFDFGLEHSEDGEQDEHLPSRSAKDLSHSPSLASSDKKRSTDSTGHSAARSSTAATSVASQPATFTSSSPVRATSEIASAATTPCTIPSPAPAPSTAPAPAPIMQPLKRQDTKTRRLYENGLDQHMHEQQSSAMNRLNSIHRQRTFSNKQPQMLLHGTKSAGNLRDRVQPPVYALPAQDSPSLTPNFGLFGALGLSSSNGTTPLASLPVTLLTPQHAGDIDDLNPLSQALEPADRGKATAMGAFNKPKQSFDEQQYVERQRQLQRSASTAAMRKDSHGAQATRSPLLETAPELPEIDAMSRKMEPSVRQHQLSSAYDVFQHAARLYTDSDAAQADPSSVPDTHRTFFGDISASEDEEDDDRQHAAPSKSPMLGSQHSKWQPAVLPAVSEHPALRAQQPMNSLAETDEEEAQSSSAQATEPSASRSLDPPTIATEDDDLESPVLGADAPTVALNGLMHHLRQKSNVSSITQRSDAASTIETPAPAELTPRNLDIVNRRDQSTSGTESRVGSYAISNPWDLDETDASNHDDPRSSRPLVSPIGSEHLGGRFGDSSSAINRHSAVSELEAEAEATEGAQNDSHAQHTRDVSNATQEDREAFDNELAARRNAIQENIRKSRAQREINSRGISPTRSSNANLKTFGMLRSGPSRESMDSNRVPEMPSNAPAKALQILGAGVGSASSLPQYQAGANSSDSSRPRAESGSRSSPPSIQPRSSQRAEREMRRPMFGLRTRENSATEPFPSADPSPPASVDGRSRANSVTTPTGHPRSRGGPYRDGLEKGMAGGAGLTAVSVPDLSNLGPRELTPNPTPDLTQSPFEPPRARSGSRAAMTSYFDTHSLQPLYTGSRDRYHANMSTPALPTGHFSPLTSPMPRSPASAYASNMTPPLSGASTPLQSAFSAPTQTARPSNGRAGGPLRKKTISKGDISEPTLISSTSNIDLVDLPEGASLRNGMDEPPPVPPLNPARRATKRILNLGRKESQDHSASIGSRAKTPDAFSRKSPELEMPSAMPRKRSATVSPQKTGLPSSSSRPGYSPTNGSPDRPVERPSPVPPINMDGAMF</sequence>
<feature type="region of interest" description="Disordered" evidence="1">
    <location>
        <begin position="252"/>
        <end position="365"/>
    </location>
</feature>
<feature type="region of interest" description="Disordered" evidence="1">
    <location>
        <begin position="504"/>
        <end position="545"/>
    </location>
</feature>
<keyword evidence="3" id="KW-1185">Reference proteome</keyword>
<dbReference type="EMBL" id="MU001631">
    <property type="protein sequence ID" value="KAF2488040.1"/>
    <property type="molecule type" value="Genomic_DNA"/>
</dbReference>